<dbReference type="AlphaFoldDB" id="A0AAW2SRF8"/>
<comment type="caution">
    <text evidence="1">The sequence shown here is derived from an EMBL/GenBank/DDBJ whole genome shotgun (WGS) entry which is preliminary data.</text>
</comment>
<evidence type="ECO:0000313" key="1">
    <source>
        <dbReference type="EMBL" id="KAL0394398.1"/>
    </source>
</evidence>
<evidence type="ECO:0008006" key="2">
    <source>
        <dbReference type="Google" id="ProtNLM"/>
    </source>
</evidence>
<reference evidence="1" key="2">
    <citation type="journal article" date="2024" name="Plant">
        <title>Genomic evolution and insights into agronomic trait innovations of Sesamum species.</title>
        <authorList>
            <person name="Miao H."/>
            <person name="Wang L."/>
            <person name="Qu L."/>
            <person name="Liu H."/>
            <person name="Sun Y."/>
            <person name="Le M."/>
            <person name="Wang Q."/>
            <person name="Wei S."/>
            <person name="Zheng Y."/>
            <person name="Lin W."/>
            <person name="Duan Y."/>
            <person name="Cao H."/>
            <person name="Xiong S."/>
            <person name="Wang X."/>
            <person name="Wei L."/>
            <person name="Li C."/>
            <person name="Ma Q."/>
            <person name="Ju M."/>
            <person name="Zhao R."/>
            <person name="Li G."/>
            <person name="Mu C."/>
            <person name="Tian Q."/>
            <person name="Mei H."/>
            <person name="Zhang T."/>
            <person name="Gao T."/>
            <person name="Zhang H."/>
        </authorList>
    </citation>
    <scope>NUCLEOTIDE SEQUENCE</scope>
    <source>
        <strain evidence="1">KEN1</strain>
    </source>
</reference>
<accession>A0AAW2SRF8</accession>
<name>A0AAW2SRF8_9LAMI</name>
<sequence>MCVSILGSLFEAIDRPLETIDLLFFSNGSETLRWIHVDLFLNEIIEKGCLHVHLPYFIVIPCCYGKQYPSGLGHGYRQVGFLKVDPELLSVSFFDEPSFEGSNLPVSSKLMFVNPFSSYRFNAFMWIYEGPNLI</sequence>
<dbReference type="EMBL" id="JACGWN010000016">
    <property type="protein sequence ID" value="KAL0394398.1"/>
    <property type="molecule type" value="Genomic_DNA"/>
</dbReference>
<protein>
    <recommendedName>
        <fullName evidence="2">F-box protein</fullName>
    </recommendedName>
</protein>
<reference evidence="1" key="1">
    <citation type="submission" date="2020-06" db="EMBL/GenBank/DDBJ databases">
        <authorList>
            <person name="Li T."/>
            <person name="Hu X."/>
            <person name="Zhang T."/>
            <person name="Song X."/>
            <person name="Zhang H."/>
            <person name="Dai N."/>
            <person name="Sheng W."/>
            <person name="Hou X."/>
            <person name="Wei L."/>
        </authorList>
    </citation>
    <scope>NUCLEOTIDE SEQUENCE</scope>
    <source>
        <strain evidence="1">KEN1</strain>
        <tissue evidence="1">Leaf</tissue>
    </source>
</reference>
<gene>
    <name evidence="1" type="ORF">Slati_4406000</name>
</gene>
<proteinExistence type="predicted"/>
<organism evidence="1">
    <name type="scientific">Sesamum latifolium</name>
    <dbReference type="NCBI Taxonomy" id="2727402"/>
    <lineage>
        <taxon>Eukaryota</taxon>
        <taxon>Viridiplantae</taxon>
        <taxon>Streptophyta</taxon>
        <taxon>Embryophyta</taxon>
        <taxon>Tracheophyta</taxon>
        <taxon>Spermatophyta</taxon>
        <taxon>Magnoliopsida</taxon>
        <taxon>eudicotyledons</taxon>
        <taxon>Gunneridae</taxon>
        <taxon>Pentapetalae</taxon>
        <taxon>asterids</taxon>
        <taxon>lamiids</taxon>
        <taxon>Lamiales</taxon>
        <taxon>Pedaliaceae</taxon>
        <taxon>Sesamum</taxon>
    </lineage>
</organism>